<dbReference type="eggNOG" id="ENOG502ZB0U">
    <property type="taxonomic scope" value="Bacteria"/>
</dbReference>
<reference evidence="1 2" key="1">
    <citation type="journal article" date="2014" name="Genome Announc.">
        <title>Draft Genome Sequence of Bacillus alcalophilus AV1934, a Classic Alkaliphile Isolated from Human Feces in 1934.</title>
        <authorList>
            <person name="Attie O."/>
            <person name="Jayaprakash A."/>
            <person name="Shah H."/>
            <person name="Paulsen I.T."/>
            <person name="Morino M."/>
            <person name="Takahashi Y."/>
            <person name="Narumi I."/>
            <person name="Sachidanandam R."/>
            <person name="Satoh K."/>
            <person name="Ito M."/>
            <person name="Krulwich T.A."/>
        </authorList>
    </citation>
    <scope>NUCLEOTIDE SEQUENCE [LARGE SCALE GENOMIC DNA]</scope>
    <source>
        <strain evidence="1 2">AV1934</strain>
    </source>
</reference>
<dbReference type="Proteomes" id="UP000002754">
    <property type="component" value="Unassembled WGS sequence"/>
</dbReference>
<protein>
    <recommendedName>
        <fullName evidence="3">DUF2515 domain-containing protein</fullName>
    </recommendedName>
</protein>
<dbReference type="EMBL" id="ALPT02000001">
    <property type="protein sequence ID" value="KGA99097.1"/>
    <property type="molecule type" value="Genomic_DNA"/>
</dbReference>
<gene>
    <name evidence="1" type="ORF">BALCAV_0200125</name>
</gene>
<evidence type="ECO:0000313" key="2">
    <source>
        <dbReference type="Proteomes" id="UP000002754"/>
    </source>
</evidence>
<evidence type="ECO:0000313" key="1">
    <source>
        <dbReference type="EMBL" id="KGA99097.1"/>
    </source>
</evidence>
<proteinExistence type="predicted"/>
<accession>A0A094YZV2</accession>
<dbReference type="AlphaFoldDB" id="A0A094YZV2"/>
<keyword evidence="2" id="KW-1185">Reference proteome</keyword>
<dbReference type="Pfam" id="PF10720">
    <property type="entry name" value="DUF2515"/>
    <property type="match status" value="1"/>
</dbReference>
<comment type="caution">
    <text evidence="1">The sequence shown here is derived from an EMBL/GenBank/DDBJ whole genome shotgun (WGS) entry which is preliminary data.</text>
</comment>
<organism evidence="1 2">
    <name type="scientific">Alkalihalobacillus alcalophilus ATCC 27647 = CGMCC 1.3604</name>
    <dbReference type="NCBI Taxonomy" id="1218173"/>
    <lineage>
        <taxon>Bacteria</taxon>
        <taxon>Bacillati</taxon>
        <taxon>Bacillota</taxon>
        <taxon>Bacilli</taxon>
        <taxon>Bacillales</taxon>
        <taxon>Bacillaceae</taxon>
        <taxon>Alkalihalobacillus</taxon>
    </lineage>
</organism>
<dbReference type="InterPro" id="IPR019658">
    <property type="entry name" value="DUF2515"/>
</dbReference>
<dbReference type="OrthoDB" id="2690514at2"/>
<name>A0A094YZV2_ALKAL</name>
<sequence length="327" mass="39166">MVKLMVHLSHVQKEALLSWIRTETKRHNRDNLSRTSAYLKFYRKNPEIKWSLLASAVSRNAGYNMTSLQSKRFQSLMSMKVRAHLFTFFERANWLIFADAYPQLLLYQLSKKMESPLFSLLTDLNISSFSEHEWQLFWFKKDEERLMTSLIINEQYHLQHTLIETLFAKEKILSQLPFLLEDHAHLSYVLFPTLEEKMYGVSVTNFKKVEARIELGKKLAQILYHPDCHEVIKLFLLGTEHTGSRRDYERLSKKWTTTNQTPILRLAYQEFKHQRPKITSWCLTPKQIGKFYQPVKEKKPKERTNWLKWKESELAFIYFCQFPKKIF</sequence>
<dbReference type="STRING" id="1218173.BALCAV_0200125"/>
<evidence type="ECO:0008006" key="3">
    <source>
        <dbReference type="Google" id="ProtNLM"/>
    </source>
</evidence>